<dbReference type="RefSeq" id="WP_135977751.1">
    <property type="nucleotide sequence ID" value="NZ_BQKC01000001.1"/>
</dbReference>
<comment type="caution">
    <text evidence="2">The sequence shown here is derived from an EMBL/GenBank/DDBJ whole genome shotgun (WGS) entry which is preliminary data.</text>
</comment>
<dbReference type="Proteomes" id="UP001055025">
    <property type="component" value="Unassembled WGS sequence"/>
</dbReference>
<reference evidence="2" key="1">
    <citation type="journal article" date="2022" name="Int. J. Syst. Evol. Microbiol.">
        <title>Granulimonas faecalis gen. nov., sp. nov., and Leptogranulimonas caecicola gen. nov., sp. nov., novel lactate-producing Atopobiaceae bacteria isolated from mouse intestines, and an emended description of the family Atopobiaceae.</title>
        <authorList>
            <person name="Morinaga K."/>
            <person name="Kusada H."/>
            <person name="Sakamoto S."/>
            <person name="Murakami T."/>
            <person name="Toyoda A."/>
            <person name="Mori H."/>
            <person name="Meng X.Y."/>
            <person name="Takashino M."/>
            <person name="Murotomi K."/>
            <person name="Tamaki H."/>
        </authorList>
    </citation>
    <scope>NUCLEOTIDE SEQUENCE</scope>
    <source>
        <strain evidence="2">OPF53</strain>
    </source>
</reference>
<evidence type="ECO:0000256" key="1">
    <source>
        <dbReference type="SAM" id="SignalP"/>
    </source>
</evidence>
<name>A0AAV5AZN8_9ACTN</name>
<feature type="signal peptide" evidence="1">
    <location>
        <begin position="1"/>
        <end position="30"/>
    </location>
</feature>
<dbReference type="EMBL" id="BQKC01000001">
    <property type="protein sequence ID" value="GJM54996.1"/>
    <property type="molecule type" value="Genomic_DNA"/>
</dbReference>
<feature type="chain" id="PRO_5043506732" evidence="1">
    <location>
        <begin position="31"/>
        <end position="106"/>
    </location>
</feature>
<dbReference type="AlphaFoldDB" id="A0AAV5AZN8"/>
<sequence length="106" mass="12210">MRMSKRGIGLLVALLAVAILGLGAPAQAQAAVKQPDQVQTYTDEVIDTFKEFTCGLFRVDRYDIKYKRITYQRTYSSKDTVIDYYNGWYNGYQGQISQHKLIYTLR</sequence>
<organism evidence="2 3">
    <name type="scientific">Granulimonas faecalis</name>
    <dbReference type="NCBI Taxonomy" id="2894155"/>
    <lineage>
        <taxon>Bacteria</taxon>
        <taxon>Bacillati</taxon>
        <taxon>Actinomycetota</taxon>
        <taxon>Coriobacteriia</taxon>
        <taxon>Coriobacteriales</taxon>
        <taxon>Kribbibacteriaceae</taxon>
        <taxon>Granulimonas</taxon>
    </lineage>
</organism>
<proteinExistence type="predicted"/>
<evidence type="ECO:0000313" key="3">
    <source>
        <dbReference type="Proteomes" id="UP001055025"/>
    </source>
</evidence>
<keyword evidence="3" id="KW-1185">Reference proteome</keyword>
<protein>
    <submittedName>
        <fullName evidence="2">Uncharacterized protein</fullName>
    </submittedName>
</protein>
<gene>
    <name evidence="2" type="ORF">ATOP_06510</name>
</gene>
<accession>A0AAV5AZN8</accession>
<keyword evidence="1" id="KW-0732">Signal</keyword>
<evidence type="ECO:0000313" key="2">
    <source>
        <dbReference type="EMBL" id="GJM54996.1"/>
    </source>
</evidence>